<dbReference type="InterPro" id="IPR050430">
    <property type="entry name" value="Peptidase_S1"/>
</dbReference>
<dbReference type="InterPro" id="IPR033116">
    <property type="entry name" value="TRYPSIN_SER"/>
</dbReference>
<reference evidence="6 7" key="1">
    <citation type="journal article" date="2017" name="Curr. Biol.">
        <title>The Evolution of Venom by Co-option of Single-Copy Genes.</title>
        <authorList>
            <person name="Martinson E.O."/>
            <person name="Mrinalini"/>
            <person name="Kelkar Y.D."/>
            <person name="Chang C.H."/>
            <person name="Werren J.H."/>
        </authorList>
    </citation>
    <scope>NUCLEOTIDE SEQUENCE [LARGE SCALE GENOMIC DNA]</scope>
    <source>
        <strain evidence="6 7">Alberta</strain>
        <tissue evidence="6">Whole body</tissue>
    </source>
</reference>
<evidence type="ECO:0000256" key="4">
    <source>
        <dbReference type="ARBA" id="ARBA00023157"/>
    </source>
</evidence>
<dbReference type="Proteomes" id="UP000215335">
    <property type="component" value="Unassembled WGS sequence"/>
</dbReference>
<dbReference type="SUPFAM" id="SSF50494">
    <property type="entry name" value="Trypsin-like serine proteases"/>
    <property type="match status" value="1"/>
</dbReference>
<keyword evidence="1" id="KW-0645">Protease</keyword>
<sequence length="67" mass="7348">MFYHMKVCTLTKAVEGACHGDSGGPLVADGIQVGIVSFGIPYARGKPDVFTRVYTFISWINEKMAQH</sequence>
<keyword evidence="3" id="KW-0720">Serine protease</keyword>
<proteinExistence type="predicted"/>
<evidence type="ECO:0000256" key="2">
    <source>
        <dbReference type="ARBA" id="ARBA00022801"/>
    </source>
</evidence>
<dbReference type="EMBL" id="NNAY01000166">
    <property type="protein sequence ID" value="OXU30378.1"/>
    <property type="molecule type" value="Genomic_DNA"/>
</dbReference>
<keyword evidence="7" id="KW-1185">Reference proteome</keyword>
<keyword evidence="2" id="KW-0378">Hydrolase</keyword>
<dbReference type="PANTHER" id="PTHR24276:SF96">
    <property type="entry name" value="PEPTIDASE S1 DOMAIN-CONTAINING PROTEIN"/>
    <property type="match status" value="1"/>
</dbReference>
<dbReference type="InterPro" id="IPR043504">
    <property type="entry name" value="Peptidase_S1_PA_chymotrypsin"/>
</dbReference>
<dbReference type="Gene3D" id="2.40.10.10">
    <property type="entry name" value="Trypsin-like serine proteases"/>
    <property type="match status" value="1"/>
</dbReference>
<accession>A0A232FIT6</accession>
<evidence type="ECO:0000313" key="7">
    <source>
        <dbReference type="Proteomes" id="UP000215335"/>
    </source>
</evidence>
<dbReference type="InterPro" id="IPR009003">
    <property type="entry name" value="Peptidase_S1_PA"/>
</dbReference>
<dbReference type="GO" id="GO:0006508">
    <property type="term" value="P:proteolysis"/>
    <property type="evidence" value="ECO:0007669"/>
    <property type="project" value="UniProtKB-KW"/>
</dbReference>
<protein>
    <recommendedName>
        <fullName evidence="5">Peptidase S1 domain-containing protein</fullName>
    </recommendedName>
</protein>
<feature type="domain" description="Peptidase S1" evidence="5">
    <location>
        <begin position="7"/>
        <end position="60"/>
    </location>
</feature>
<keyword evidence="4" id="KW-1015">Disulfide bond</keyword>
<dbReference type="Pfam" id="PF00089">
    <property type="entry name" value="Trypsin"/>
    <property type="match status" value="1"/>
</dbReference>
<comment type="caution">
    <text evidence="6">The sequence shown here is derived from an EMBL/GenBank/DDBJ whole genome shotgun (WGS) entry which is preliminary data.</text>
</comment>
<dbReference type="PANTHER" id="PTHR24276">
    <property type="entry name" value="POLYSERASE-RELATED"/>
    <property type="match status" value="1"/>
</dbReference>
<dbReference type="AlphaFoldDB" id="A0A232FIT6"/>
<evidence type="ECO:0000259" key="5">
    <source>
        <dbReference type="Pfam" id="PF00089"/>
    </source>
</evidence>
<dbReference type="GO" id="GO:0004252">
    <property type="term" value="F:serine-type endopeptidase activity"/>
    <property type="evidence" value="ECO:0007669"/>
    <property type="project" value="InterPro"/>
</dbReference>
<gene>
    <name evidence="6" type="ORF">TSAR_009269</name>
</gene>
<name>A0A232FIT6_9HYME</name>
<evidence type="ECO:0000256" key="3">
    <source>
        <dbReference type="ARBA" id="ARBA00022825"/>
    </source>
</evidence>
<dbReference type="PROSITE" id="PS00135">
    <property type="entry name" value="TRYPSIN_SER"/>
    <property type="match status" value="1"/>
</dbReference>
<organism evidence="6 7">
    <name type="scientific">Trichomalopsis sarcophagae</name>
    <dbReference type="NCBI Taxonomy" id="543379"/>
    <lineage>
        <taxon>Eukaryota</taxon>
        <taxon>Metazoa</taxon>
        <taxon>Ecdysozoa</taxon>
        <taxon>Arthropoda</taxon>
        <taxon>Hexapoda</taxon>
        <taxon>Insecta</taxon>
        <taxon>Pterygota</taxon>
        <taxon>Neoptera</taxon>
        <taxon>Endopterygota</taxon>
        <taxon>Hymenoptera</taxon>
        <taxon>Apocrita</taxon>
        <taxon>Proctotrupomorpha</taxon>
        <taxon>Chalcidoidea</taxon>
        <taxon>Pteromalidae</taxon>
        <taxon>Pteromalinae</taxon>
        <taxon>Trichomalopsis</taxon>
    </lineage>
</organism>
<evidence type="ECO:0000256" key="1">
    <source>
        <dbReference type="ARBA" id="ARBA00022670"/>
    </source>
</evidence>
<evidence type="ECO:0000313" key="6">
    <source>
        <dbReference type="EMBL" id="OXU30378.1"/>
    </source>
</evidence>
<dbReference type="InterPro" id="IPR001254">
    <property type="entry name" value="Trypsin_dom"/>
</dbReference>